<dbReference type="EMBL" id="CP000393">
    <property type="protein sequence ID" value="ABG50485.1"/>
    <property type="molecule type" value="Genomic_DNA"/>
</dbReference>
<dbReference type="RefSeq" id="WP_011610871.1">
    <property type="nucleotide sequence ID" value="NC_008312.1"/>
</dbReference>
<proteinExistence type="predicted"/>
<evidence type="ECO:0000313" key="1">
    <source>
        <dbReference type="EMBL" id="ABG50485.1"/>
    </source>
</evidence>
<name>Q116T9_TRIEI</name>
<protein>
    <submittedName>
        <fullName evidence="1">Uncharacterized protein</fullName>
    </submittedName>
</protein>
<organism evidence="1">
    <name type="scientific">Trichodesmium erythraeum (strain IMS101)</name>
    <dbReference type="NCBI Taxonomy" id="203124"/>
    <lineage>
        <taxon>Bacteria</taxon>
        <taxon>Bacillati</taxon>
        <taxon>Cyanobacteriota</taxon>
        <taxon>Cyanophyceae</taxon>
        <taxon>Oscillatoriophycideae</taxon>
        <taxon>Oscillatoriales</taxon>
        <taxon>Microcoleaceae</taxon>
        <taxon>Trichodesmium</taxon>
    </lineage>
</organism>
<sequence>MMMRSQVVSGWPGLLVDGYDQVVSNLDAIDPTEANLLPLLRMETLVKDVLLCLFEGEIKTVDIHLQPESMHFGLDAPTEDYPQWSKNLRDSDGELMKDSISIPWKNETKEVIDLQKFARHNQETLTISDEFTPGQFGLQMIEGVQKVRLVFKESV</sequence>
<gene>
    <name evidence="1" type="ordered locus">Tery_1123</name>
</gene>
<dbReference type="eggNOG" id="ENOG502Z976">
    <property type="taxonomic scope" value="Bacteria"/>
</dbReference>
<dbReference type="KEGG" id="ter:Tery_1123"/>
<accession>Q116T9</accession>
<dbReference type="AlphaFoldDB" id="Q116T9"/>
<dbReference type="HOGENOM" id="CLU_1694736_0_0_3"/>
<reference evidence="1" key="1">
    <citation type="submission" date="2006-06" db="EMBL/GenBank/DDBJ databases">
        <title>Complete sequence of Trichodesmium erythraeum IMS101.</title>
        <authorList>
            <consortium name="US DOE Joint Genome Institute"/>
            <person name="Copeland A."/>
            <person name="Lucas S."/>
            <person name="Lapidus A."/>
            <person name="Barry K."/>
            <person name="Detter J.C."/>
            <person name="Glavina del Rio T."/>
            <person name="Hammon N."/>
            <person name="Israni S."/>
            <person name="Dalin E."/>
            <person name="Tice H."/>
            <person name="Pitluck S."/>
            <person name="Kiss H."/>
            <person name="Munk A.C."/>
            <person name="Brettin T."/>
            <person name="Bruce D."/>
            <person name="Han C."/>
            <person name="Tapia R."/>
            <person name="Gilna P."/>
            <person name="Schmutz J."/>
            <person name="Larimer F."/>
            <person name="Land M."/>
            <person name="Hauser L."/>
            <person name="Kyrpides N."/>
            <person name="Kim E."/>
            <person name="Richardson P."/>
        </authorList>
    </citation>
    <scope>NUCLEOTIDE SEQUENCE [LARGE SCALE GENOMIC DNA]</scope>
    <source>
        <strain evidence="1">IMS101</strain>
    </source>
</reference>